<dbReference type="PROSITE" id="PS50113">
    <property type="entry name" value="PAC"/>
    <property type="match status" value="1"/>
</dbReference>
<dbReference type="InterPro" id="IPR003594">
    <property type="entry name" value="HATPase_dom"/>
</dbReference>
<dbReference type="Pfam" id="PF00512">
    <property type="entry name" value="HisKA"/>
    <property type="match status" value="1"/>
</dbReference>
<dbReference type="Pfam" id="PF02518">
    <property type="entry name" value="HATPase_c"/>
    <property type="match status" value="1"/>
</dbReference>
<dbReference type="SUPFAM" id="SSF52172">
    <property type="entry name" value="CheY-like"/>
    <property type="match status" value="1"/>
</dbReference>
<evidence type="ECO:0000256" key="13">
    <source>
        <dbReference type="PROSITE-ProRule" id="PRU00169"/>
    </source>
</evidence>
<dbReference type="Gene3D" id="3.40.50.2300">
    <property type="match status" value="1"/>
</dbReference>
<dbReference type="AlphaFoldDB" id="A0A0S2K0U3"/>
<dbReference type="GO" id="GO:0005524">
    <property type="term" value="F:ATP binding"/>
    <property type="evidence" value="ECO:0007669"/>
    <property type="project" value="UniProtKB-KW"/>
</dbReference>
<proteinExistence type="predicted"/>
<dbReference type="PANTHER" id="PTHR45339:SF1">
    <property type="entry name" value="HYBRID SIGNAL TRANSDUCTION HISTIDINE KINASE J"/>
    <property type="match status" value="1"/>
</dbReference>
<dbReference type="EC" id="2.7.13.3" evidence="3"/>
<dbReference type="Gene3D" id="1.10.287.130">
    <property type="match status" value="1"/>
</dbReference>
<dbReference type="Pfam" id="PF00072">
    <property type="entry name" value="Response_reg"/>
    <property type="match status" value="1"/>
</dbReference>
<accession>A0A0S2K0U3</accession>
<dbReference type="InterPro" id="IPR000700">
    <property type="entry name" value="PAS-assoc_C"/>
</dbReference>
<evidence type="ECO:0000256" key="4">
    <source>
        <dbReference type="ARBA" id="ARBA00022553"/>
    </source>
</evidence>
<dbReference type="STRING" id="161398.PP2015_1649"/>
<dbReference type="InterPro" id="IPR035965">
    <property type="entry name" value="PAS-like_dom_sf"/>
</dbReference>
<dbReference type="SUPFAM" id="SSF55874">
    <property type="entry name" value="ATPase domain of HSP90 chaperone/DNA topoisomerase II/histidine kinase"/>
    <property type="match status" value="1"/>
</dbReference>
<dbReference type="InterPro" id="IPR036097">
    <property type="entry name" value="HisK_dim/P_sf"/>
</dbReference>
<protein>
    <recommendedName>
        <fullName evidence="3">histidine kinase</fullName>
        <ecNumber evidence="3">2.7.13.3</ecNumber>
    </recommendedName>
</protein>
<evidence type="ECO:0000259" key="15">
    <source>
        <dbReference type="PROSITE" id="PS50110"/>
    </source>
</evidence>
<name>A0A0S2K0U3_9GAMM</name>
<keyword evidence="12" id="KW-0472">Membrane</keyword>
<dbReference type="PANTHER" id="PTHR45339">
    <property type="entry name" value="HYBRID SIGNAL TRANSDUCTION HISTIDINE KINASE J"/>
    <property type="match status" value="1"/>
</dbReference>
<evidence type="ECO:0000256" key="6">
    <source>
        <dbReference type="ARBA" id="ARBA00022692"/>
    </source>
</evidence>
<keyword evidence="4 13" id="KW-0597">Phosphoprotein</keyword>
<dbReference type="InterPro" id="IPR036890">
    <property type="entry name" value="HATPase_C_sf"/>
</dbReference>
<dbReference type="SMART" id="SM00387">
    <property type="entry name" value="HATPase_c"/>
    <property type="match status" value="1"/>
</dbReference>
<keyword evidence="6" id="KW-0812">Transmembrane</keyword>
<dbReference type="InterPro" id="IPR004358">
    <property type="entry name" value="Sig_transdc_His_kin-like_C"/>
</dbReference>
<keyword evidence="8" id="KW-0418">Kinase</keyword>
<feature type="domain" description="Response regulatory" evidence="15">
    <location>
        <begin position="558"/>
        <end position="674"/>
    </location>
</feature>
<dbReference type="CDD" id="cd17546">
    <property type="entry name" value="REC_hyHK_CKI1_RcsC-like"/>
    <property type="match status" value="1"/>
</dbReference>
<dbReference type="Gene3D" id="3.30.450.20">
    <property type="entry name" value="PAS domain"/>
    <property type="match status" value="1"/>
</dbReference>
<dbReference type="InterPro" id="IPR000014">
    <property type="entry name" value="PAS"/>
</dbReference>
<dbReference type="PRINTS" id="PR00344">
    <property type="entry name" value="BCTRLSENSOR"/>
</dbReference>
<comment type="catalytic activity">
    <reaction evidence="1">
        <text>ATP + protein L-histidine = ADP + protein N-phospho-L-histidine.</text>
        <dbReference type="EC" id="2.7.13.3"/>
    </reaction>
</comment>
<dbReference type="OrthoDB" id="9810730at2"/>
<gene>
    <name evidence="17" type="ORF">PP2015_1649</name>
</gene>
<dbReference type="PROSITE" id="PS50109">
    <property type="entry name" value="HIS_KIN"/>
    <property type="match status" value="1"/>
</dbReference>
<keyword evidence="10" id="KW-1133">Transmembrane helix</keyword>
<dbReference type="GO" id="GO:0016020">
    <property type="term" value="C:membrane"/>
    <property type="evidence" value="ECO:0007669"/>
    <property type="project" value="UniProtKB-SubCell"/>
</dbReference>
<evidence type="ECO:0000256" key="9">
    <source>
        <dbReference type="ARBA" id="ARBA00022840"/>
    </source>
</evidence>
<feature type="domain" description="Histidine kinase" evidence="14">
    <location>
        <begin position="320"/>
        <end position="536"/>
    </location>
</feature>
<dbReference type="SMART" id="SM00448">
    <property type="entry name" value="REC"/>
    <property type="match status" value="1"/>
</dbReference>
<dbReference type="InterPro" id="IPR001789">
    <property type="entry name" value="Sig_transdc_resp-reg_receiver"/>
</dbReference>
<feature type="modified residue" description="4-aspartylphosphate" evidence="13">
    <location>
        <position position="607"/>
    </location>
</feature>
<feature type="domain" description="PAC" evidence="16">
    <location>
        <begin position="250"/>
        <end position="302"/>
    </location>
</feature>
<evidence type="ECO:0000259" key="14">
    <source>
        <dbReference type="PROSITE" id="PS50109"/>
    </source>
</evidence>
<evidence type="ECO:0000313" key="18">
    <source>
        <dbReference type="Proteomes" id="UP000061457"/>
    </source>
</evidence>
<evidence type="ECO:0000256" key="3">
    <source>
        <dbReference type="ARBA" id="ARBA00012438"/>
    </source>
</evidence>
<dbReference type="EMBL" id="CP013187">
    <property type="protein sequence ID" value="ALO42151.1"/>
    <property type="molecule type" value="Genomic_DNA"/>
</dbReference>
<evidence type="ECO:0000256" key="2">
    <source>
        <dbReference type="ARBA" id="ARBA00004370"/>
    </source>
</evidence>
<evidence type="ECO:0000259" key="16">
    <source>
        <dbReference type="PROSITE" id="PS50113"/>
    </source>
</evidence>
<dbReference type="InterPro" id="IPR005467">
    <property type="entry name" value="His_kinase_dom"/>
</dbReference>
<evidence type="ECO:0000313" key="17">
    <source>
        <dbReference type="EMBL" id="ALO42151.1"/>
    </source>
</evidence>
<comment type="subcellular location">
    <subcellularLocation>
        <location evidence="2">Membrane</location>
    </subcellularLocation>
</comment>
<dbReference type="FunFam" id="1.10.287.130:FF:000004">
    <property type="entry name" value="Ethylene receptor 1"/>
    <property type="match status" value="1"/>
</dbReference>
<dbReference type="RefSeq" id="WP_058029829.1">
    <property type="nucleotide sequence ID" value="NZ_CP013187.1"/>
</dbReference>
<dbReference type="CDD" id="cd00082">
    <property type="entry name" value="HisKA"/>
    <property type="match status" value="1"/>
</dbReference>
<evidence type="ECO:0000256" key="8">
    <source>
        <dbReference type="ARBA" id="ARBA00022777"/>
    </source>
</evidence>
<reference evidence="17 18" key="1">
    <citation type="submission" date="2015-11" db="EMBL/GenBank/DDBJ databases">
        <authorList>
            <person name="Zhang Y."/>
            <person name="Guo Z."/>
        </authorList>
    </citation>
    <scope>NUCLEOTIDE SEQUENCE [LARGE SCALE GENOMIC DNA]</scope>
    <source>
        <strain evidence="17 18">KCTC 12086</strain>
    </source>
</reference>
<dbReference type="SMART" id="SM00388">
    <property type="entry name" value="HisKA"/>
    <property type="match status" value="1"/>
</dbReference>
<evidence type="ECO:0000256" key="12">
    <source>
        <dbReference type="ARBA" id="ARBA00023136"/>
    </source>
</evidence>
<dbReference type="PATRIC" id="fig|161398.10.peg.1673"/>
<dbReference type="CDD" id="cd00130">
    <property type="entry name" value="PAS"/>
    <property type="match status" value="1"/>
</dbReference>
<dbReference type="FunFam" id="3.30.565.10:FF:000010">
    <property type="entry name" value="Sensor histidine kinase RcsC"/>
    <property type="match status" value="1"/>
</dbReference>
<dbReference type="InterPro" id="IPR001610">
    <property type="entry name" value="PAC"/>
</dbReference>
<dbReference type="KEGG" id="pphe:PP2015_1649"/>
<evidence type="ECO:0000256" key="7">
    <source>
        <dbReference type="ARBA" id="ARBA00022741"/>
    </source>
</evidence>
<dbReference type="PROSITE" id="PS50110">
    <property type="entry name" value="RESPONSE_REGULATORY"/>
    <property type="match status" value="1"/>
</dbReference>
<evidence type="ECO:0000256" key="1">
    <source>
        <dbReference type="ARBA" id="ARBA00000085"/>
    </source>
</evidence>
<sequence>MESVLSSKALEFIDSINNSKNHNETLLRLKIGLSDYINVYHICAFVKTKQGFLELASTAQRREDTFNDLSDLWTALKAQPILDQSVELLPCSLMVTSFSHQQNQDIKALLIQIKMNESSGFFLCYYLNRTFLTPKEVTVMHSLIPIFRHTFAKLEYIQHTNRLLNEKTAALTISQARFQAFAELASDWFWETDTQLRYQYISSAEAQYQAHTYQHFIGKTPIELRSYDEQKQQKKWGRFINFVNNHKEIHNLEYEAKSHDGKTFWISISGKAQFDENGNYIGYMGIGRDISYAKQRELDLQKEKERAEKANAAKSDFLAVMSHEIRTPMNAILGMLELLEDTDPTEKQHELIDYMRSSTRLLQGVISDTLDFAKIESGTLKLELSDTHLINLTKNLVKQFETQAIKHGIEFECAIDRSIPERINCDGVRLSQILLNLLSNAFKFTHEGSVKLYLTKSDNHIIFRVADTGIGISESDIARLFEPFTQFHSRQKGRQQGVGLGLSITRRLLNLMGGSISCYSTVGEGTEFIIRIPYTIVENIDEESVIDDAQKQSQTSLKVLVAEDNIANQFVIKAILEKRNYTVEIVNHGQEAIEALSNGEYDLILMDMMMPIMDGVSAAKAIRAELGLQNIPIIALTANAGLKDKEKCLDAGMNDVLTKPLDSRLLDSKIKQHLFSSE</sequence>
<dbReference type="Proteomes" id="UP000061457">
    <property type="component" value="Chromosome I"/>
</dbReference>
<organism evidence="17 18">
    <name type="scientific">Pseudoalteromonas phenolica</name>
    <dbReference type="NCBI Taxonomy" id="161398"/>
    <lineage>
        <taxon>Bacteria</taxon>
        <taxon>Pseudomonadati</taxon>
        <taxon>Pseudomonadota</taxon>
        <taxon>Gammaproteobacteria</taxon>
        <taxon>Alteromonadales</taxon>
        <taxon>Pseudoalteromonadaceae</taxon>
        <taxon>Pseudoalteromonas</taxon>
    </lineage>
</organism>
<dbReference type="SUPFAM" id="SSF55785">
    <property type="entry name" value="PYP-like sensor domain (PAS domain)"/>
    <property type="match status" value="1"/>
</dbReference>
<keyword evidence="5" id="KW-0808">Transferase</keyword>
<keyword evidence="9" id="KW-0067">ATP-binding</keyword>
<dbReference type="CDD" id="cd16922">
    <property type="entry name" value="HATPase_EvgS-ArcB-TorS-like"/>
    <property type="match status" value="1"/>
</dbReference>
<dbReference type="InterPro" id="IPR003661">
    <property type="entry name" value="HisK_dim/P_dom"/>
</dbReference>
<dbReference type="Gene3D" id="3.30.565.10">
    <property type="entry name" value="Histidine kinase-like ATPase, C-terminal domain"/>
    <property type="match status" value="1"/>
</dbReference>
<keyword evidence="18" id="KW-1185">Reference proteome</keyword>
<dbReference type="GO" id="GO:0000155">
    <property type="term" value="F:phosphorelay sensor kinase activity"/>
    <property type="evidence" value="ECO:0007669"/>
    <property type="project" value="InterPro"/>
</dbReference>
<keyword evidence="11" id="KW-0902">Two-component regulatory system</keyword>
<evidence type="ECO:0000256" key="11">
    <source>
        <dbReference type="ARBA" id="ARBA00023012"/>
    </source>
</evidence>
<evidence type="ECO:0000256" key="10">
    <source>
        <dbReference type="ARBA" id="ARBA00022989"/>
    </source>
</evidence>
<keyword evidence="7" id="KW-0547">Nucleotide-binding</keyword>
<dbReference type="SMART" id="SM00086">
    <property type="entry name" value="PAC"/>
    <property type="match status" value="1"/>
</dbReference>
<dbReference type="NCBIfam" id="TIGR00229">
    <property type="entry name" value="sensory_box"/>
    <property type="match status" value="1"/>
</dbReference>
<evidence type="ECO:0000256" key="5">
    <source>
        <dbReference type="ARBA" id="ARBA00022679"/>
    </source>
</evidence>
<dbReference type="SUPFAM" id="SSF47384">
    <property type="entry name" value="Homodimeric domain of signal transducing histidine kinase"/>
    <property type="match status" value="1"/>
</dbReference>
<dbReference type="InterPro" id="IPR011006">
    <property type="entry name" value="CheY-like_superfamily"/>
</dbReference>